<feature type="compositionally biased region" description="Low complexity" evidence="1">
    <location>
        <begin position="332"/>
        <end position="345"/>
    </location>
</feature>
<gene>
    <name evidence="2" type="ORF">QBC37DRAFT_323623</name>
</gene>
<name>A0AAN7B471_9PEZI</name>
<feature type="region of interest" description="Disordered" evidence="1">
    <location>
        <begin position="312"/>
        <end position="398"/>
    </location>
</feature>
<dbReference type="AlphaFoldDB" id="A0AAN7B471"/>
<feature type="region of interest" description="Disordered" evidence="1">
    <location>
        <begin position="1"/>
        <end position="23"/>
    </location>
</feature>
<organism evidence="2 3">
    <name type="scientific">Rhypophila decipiens</name>
    <dbReference type="NCBI Taxonomy" id="261697"/>
    <lineage>
        <taxon>Eukaryota</taxon>
        <taxon>Fungi</taxon>
        <taxon>Dikarya</taxon>
        <taxon>Ascomycota</taxon>
        <taxon>Pezizomycotina</taxon>
        <taxon>Sordariomycetes</taxon>
        <taxon>Sordariomycetidae</taxon>
        <taxon>Sordariales</taxon>
        <taxon>Naviculisporaceae</taxon>
        <taxon>Rhypophila</taxon>
    </lineage>
</organism>
<evidence type="ECO:0000313" key="2">
    <source>
        <dbReference type="EMBL" id="KAK4209664.1"/>
    </source>
</evidence>
<comment type="caution">
    <text evidence="2">The sequence shown here is derived from an EMBL/GenBank/DDBJ whole genome shotgun (WGS) entry which is preliminary data.</text>
</comment>
<feature type="compositionally biased region" description="Polar residues" evidence="1">
    <location>
        <begin position="354"/>
        <end position="363"/>
    </location>
</feature>
<evidence type="ECO:0000313" key="3">
    <source>
        <dbReference type="Proteomes" id="UP001301769"/>
    </source>
</evidence>
<keyword evidence="3" id="KW-1185">Reference proteome</keyword>
<accession>A0AAN7B471</accession>
<reference evidence="2" key="1">
    <citation type="journal article" date="2023" name="Mol. Phylogenet. Evol.">
        <title>Genome-scale phylogeny and comparative genomics of the fungal order Sordariales.</title>
        <authorList>
            <person name="Hensen N."/>
            <person name="Bonometti L."/>
            <person name="Westerberg I."/>
            <person name="Brannstrom I.O."/>
            <person name="Guillou S."/>
            <person name="Cros-Aarteil S."/>
            <person name="Calhoun S."/>
            <person name="Haridas S."/>
            <person name="Kuo A."/>
            <person name="Mondo S."/>
            <person name="Pangilinan J."/>
            <person name="Riley R."/>
            <person name="LaButti K."/>
            <person name="Andreopoulos B."/>
            <person name="Lipzen A."/>
            <person name="Chen C."/>
            <person name="Yan M."/>
            <person name="Daum C."/>
            <person name="Ng V."/>
            <person name="Clum A."/>
            <person name="Steindorff A."/>
            <person name="Ohm R.A."/>
            <person name="Martin F."/>
            <person name="Silar P."/>
            <person name="Natvig D.O."/>
            <person name="Lalanne C."/>
            <person name="Gautier V."/>
            <person name="Ament-Velasquez S.L."/>
            <person name="Kruys A."/>
            <person name="Hutchinson M.I."/>
            <person name="Powell A.J."/>
            <person name="Barry K."/>
            <person name="Miller A.N."/>
            <person name="Grigoriev I.V."/>
            <person name="Debuchy R."/>
            <person name="Gladieux P."/>
            <person name="Hiltunen Thoren M."/>
            <person name="Johannesson H."/>
        </authorList>
    </citation>
    <scope>NUCLEOTIDE SEQUENCE</scope>
    <source>
        <strain evidence="2">PSN293</strain>
    </source>
</reference>
<reference evidence="2" key="2">
    <citation type="submission" date="2023-05" db="EMBL/GenBank/DDBJ databases">
        <authorList>
            <consortium name="Lawrence Berkeley National Laboratory"/>
            <person name="Steindorff A."/>
            <person name="Hensen N."/>
            <person name="Bonometti L."/>
            <person name="Westerberg I."/>
            <person name="Brannstrom I.O."/>
            <person name="Guillou S."/>
            <person name="Cros-Aarteil S."/>
            <person name="Calhoun S."/>
            <person name="Haridas S."/>
            <person name="Kuo A."/>
            <person name="Mondo S."/>
            <person name="Pangilinan J."/>
            <person name="Riley R."/>
            <person name="Labutti K."/>
            <person name="Andreopoulos B."/>
            <person name="Lipzen A."/>
            <person name="Chen C."/>
            <person name="Yanf M."/>
            <person name="Daum C."/>
            <person name="Ng V."/>
            <person name="Clum A."/>
            <person name="Ohm R."/>
            <person name="Martin F."/>
            <person name="Silar P."/>
            <person name="Natvig D."/>
            <person name="Lalanne C."/>
            <person name="Gautier V."/>
            <person name="Ament-Velasquez S.L."/>
            <person name="Kruys A."/>
            <person name="Hutchinson M.I."/>
            <person name="Powell A.J."/>
            <person name="Barry K."/>
            <person name="Miller A.N."/>
            <person name="Grigoriev I.V."/>
            <person name="Debuchy R."/>
            <person name="Gladieux P."/>
            <person name="Thoren M.H."/>
            <person name="Johannesson H."/>
        </authorList>
    </citation>
    <scope>NUCLEOTIDE SEQUENCE</scope>
    <source>
        <strain evidence="2">PSN293</strain>
    </source>
</reference>
<dbReference type="Proteomes" id="UP001301769">
    <property type="component" value="Unassembled WGS sequence"/>
</dbReference>
<proteinExistence type="predicted"/>
<dbReference type="EMBL" id="MU858198">
    <property type="protein sequence ID" value="KAK4209664.1"/>
    <property type="molecule type" value="Genomic_DNA"/>
</dbReference>
<protein>
    <submittedName>
        <fullName evidence="2">Uncharacterized protein</fullName>
    </submittedName>
</protein>
<sequence length="492" mass="54386">MPASPQEVQYASGARRSEIPDTGKDHICERIHIGASYRLSGGPGRRPRGPQWSPQQLNKLAIVSPALAAHINRLKADPEGKSVWNIQSRPEDGISFPTVNEVLDTLALDDQLVVKGVASALSEYCNVLWFYQIIPTSFPSCLQWVAIDDDTTRNIIGAFSIPPPDNSPFSLHTFGLARYCWSDSNTPYSYKTDLHLANCAFILNWQGVFKRAIRHVIWETKPTDVVLLHTPVKYLKVTGPDGINKLRHREKAQVFSHLLRYLFRHRTTDVATVDNITSLLSYNGIEVGAIPSEFDDLSVNELMRRIEAILLPSPPESPAVPEPGRMKHSRQATHGSSKTASSSGSDRNSGPPRQATNTSQMTNGSRGTHGGDGRGRRAAGGGGASSSSSHHVTYLNRPNPSWKPLVVPIWVGISSGINSLRFIRKSSSEAPGPEPEPPREDRGGLALHIAFVREMLDDLNTFILRQHDEVAREMLDRRDLEIAGWAENLRNM</sequence>
<evidence type="ECO:0000256" key="1">
    <source>
        <dbReference type="SAM" id="MobiDB-lite"/>
    </source>
</evidence>
<feature type="compositionally biased region" description="Pro residues" evidence="1">
    <location>
        <begin position="312"/>
        <end position="321"/>
    </location>
</feature>